<dbReference type="Proteomes" id="UP000429181">
    <property type="component" value="Chromosome 21"/>
</dbReference>
<dbReference type="AlphaFoldDB" id="A0A4W2HUB7"/>
<reference evidence="1" key="2">
    <citation type="submission" date="2025-08" db="UniProtKB">
        <authorList>
            <consortium name="Ensembl"/>
        </authorList>
    </citation>
    <scope>IDENTIFICATION</scope>
</reference>
<evidence type="ECO:0008006" key="3">
    <source>
        <dbReference type="Google" id="ProtNLM"/>
    </source>
</evidence>
<dbReference type="GeneTree" id="ENSGT01040000240582"/>
<evidence type="ECO:0000313" key="1">
    <source>
        <dbReference type="Ensembl" id="ENSBIXP00005034893.1"/>
    </source>
</evidence>
<evidence type="ECO:0000313" key="2">
    <source>
        <dbReference type="Proteomes" id="UP000429181"/>
    </source>
</evidence>
<dbReference type="Gene3D" id="3.10.20.370">
    <property type="match status" value="1"/>
</dbReference>
<name>A0A4W2HUB7_BOBOX</name>
<sequence>SMNWLSRDKDNPIPHRLARQVPVVTELKPGTITSAPTLGLPGLAKPFTLYVTEKDQVAMGVLSQTMGMWDRPMAYLPKWLDNVATGWPRCLQAIAVVDLLVWEAIKLNLGQDLIIKVLH</sequence>
<dbReference type="InterPro" id="IPR043502">
    <property type="entry name" value="DNA/RNA_pol_sf"/>
</dbReference>
<proteinExistence type="predicted"/>
<dbReference type="Ensembl" id="ENSBIXT00005045716.1">
    <property type="protein sequence ID" value="ENSBIXP00005034893.1"/>
    <property type="gene ID" value="ENSBIXG00005002514.1"/>
</dbReference>
<reference evidence="1 2" key="1">
    <citation type="submission" date="2018-11" db="EMBL/GenBank/DDBJ databases">
        <title>Haplotype-resolved cattle genomes.</title>
        <authorList>
            <person name="Low W.Y."/>
            <person name="Tearle R."/>
            <person name="Bickhart D.M."/>
            <person name="Rosen B.D."/>
            <person name="Koren S."/>
            <person name="Rhie A."/>
            <person name="Hiendleder S."/>
            <person name="Phillippy A.M."/>
            <person name="Smith T.P.L."/>
            <person name="Williams J.L."/>
        </authorList>
    </citation>
    <scope>NUCLEOTIDE SEQUENCE [LARGE SCALE GENOMIC DNA]</scope>
</reference>
<organism evidence="1 2">
    <name type="scientific">Bos indicus x Bos taurus</name>
    <name type="common">Hybrid cattle</name>
    <dbReference type="NCBI Taxonomy" id="30522"/>
    <lineage>
        <taxon>Eukaryota</taxon>
        <taxon>Metazoa</taxon>
        <taxon>Chordata</taxon>
        <taxon>Craniata</taxon>
        <taxon>Vertebrata</taxon>
        <taxon>Euteleostomi</taxon>
        <taxon>Mammalia</taxon>
        <taxon>Eutheria</taxon>
        <taxon>Laurasiatheria</taxon>
        <taxon>Artiodactyla</taxon>
        <taxon>Ruminantia</taxon>
        <taxon>Pecora</taxon>
        <taxon>Bovidae</taxon>
        <taxon>Bovinae</taxon>
        <taxon>Bos</taxon>
    </lineage>
</organism>
<dbReference type="SUPFAM" id="SSF56672">
    <property type="entry name" value="DNA/RNA polymerases"/>
    <property type="match status" value="1"/>
</dbReference>
<accession>A0A4W2HUB7</accession>
<protein>
    <recommendedName>
        <fullName evidence="3">Reverse transcriptase/retrotransposon-derived protein RNase H-like domain-containing protein</fullName>
    </recommendedName>
</protein>